<proteinExistence type="predicted"/>
<dbReference type="InterPro" id="IPR013767">
    <property type="entry name" value="PAS_fold"/>
</dbReference>
<dbReference type="CDD" id="cd00130">
    <property type="entry name" value="PAS"/>
    <property type="match status" value="1"/>
</dbReference>
<dbReference type="Gene3D" id="3.30.450.20">
    <property type="entry name" value="PAS domain"/>
    <property type="match status" value="1"/>
</dbReference>
<dbReference type="PROSITE" id="PS50045">
    <property type="entry name" value="SIGMA54_INTERACT_4"/>
    <property type="match status" value="1"/>
</dbReference>
<dbReference type="SUPFAM" id="SSF52540">
    <property type="entry name" value="P-loop containing nucleoside triphosphate hydrolases"/>
    <property type="match status" value="1"/>
</dbReference>
<dbReference type="EMBL" id="CP036259">
    <property type="protein sequence ID" value="QDR80276.1"/>
    <property type="molecule type" value="Genomic_DNA"/>
</dbReference>
<dbReference type="InterPro" id="IPR035965">
    <property type="entry name" value="PAS-like_dom_sf"/>
</dbReference>
<dbReference type="SUPFAM" id="SSF55785">
    <property type="entry name" value="PYP-like sensor domain (PAS domain)"/>
    <property type="match status" value="1"/>
</dbReference>
<evidence type="ECO:0000313" key="7">
    <source>
        <dbReference type="EMBL" id="QDR80276.1"/>
    </source>
</evidence>
<dbReference type="Gene3D" id="1.10.10.60">
    <property type="entry name" value="Homeodomain-like"/>
    <property type="match status" value="1"/>
</dbReference>
<dbReference type="PROSITE" id="PS00688">
    <property type="entry name" value="SIGMA54_INTERACT_3"/>
    <property type="match status" value="1"/>
</dbReference>
<dbReference type="GO" id="GO:0005524">
    <property type="term" value="F:ATP binding"/>
    <property type="evidence" value="ECO:0007669"/>
    <property type="project" value="UniProtKB-KW"/>
</dbReference>
<dbReference type="OrthoDB" id="9803970at2"/>
<keyword evidence="3" id="KW-0805">Transcription regulation</keyword>
<dbReference type="AlphaFoldDB" id="A0A517DSL5"/>
<dbReference type="Pfam" id="PF00158">
    <property type="entry name" value="Sigma54_activat"/>
    <property type="match status" value="1"/>
</dbReference>
<gene>
    <name evidence="7" type="primary">norR_11</name>
    <name evidence="7" type="ORF">SPTER_15960</name>
</gene>
<sequence>MNVGALMDNNFYLEILEHTNIGIFVLDGNGNYLYVNDHYCGLLANKTREFYMNSSIPKLKEQGYFKNGVWEQVLRKNAPVVALLTITDKDSNQIHQLFVSGAPTFNNDGSIKYIFFIVESMENLNQRVQAGILNTHNCTDFSLVTKAPTTDIIAESPMMKELLVLLANVSKTDASILIVGPTGSGKEVLAEYAHRNSLRSKGPFISVDCASIPETLLESELLGYEKGAFTGASTQGKMGLIESANGGTLFLDEINSMPLGLQGKLLRVLETRTVKRLGSLNAKPIDFRLLCASNENLETLARNGNFRSDLYYRISVVPIHIPPLRERKEDIVPLAFFYLQYFCKKYTRMKVLSEELINTMLSYDWPGNVRELKNFIERIVVTSSDTDLQVETIPKSFLQGTIPDTDLQVETVAKFFLQGTVGKNELEQIRLPFSHEDTFSHRFYMEQCEKQLIQHALSQFKTPAKVAEILKLDLSNVYRKMRKYNL</sequence>
<dbReference type="Proteomes" id="UP000320776">
    <property type="component" value="Chromosome"/>
</dbReference>
<accession>A0A517DSL5</accession>
<feature type="domain" description="Sigma-54 factor interaction" evidence="6">
    <location>
        <begin position="152"/>
        <end position="381"/>
    </location>
</feature>
<evidence type="ECO:0000256" key="5">
    <source>
        <dbReference type="ARBA" id="ARBA00023163"/>
    </source>
</evidence>
<protein>
    <submittedName>
        <fullName evidence="7">Anaerobic nitric oxide reductase transcription regulator NorR</fullName>
    </submittedName>
</protein>
<dbReference type="InterPro" id="IPR002197">
    <property type="entry name" value="HTH_Fis"/>
</dbReference>
<dbReference type="KEGG" id="sted:SPTER_15960"/>
<keyword evidence="8" id="KW-1185">Reference proteome</keyword>
<dbReference type="SUPFAM" id="SSF46689">
    <property type="entry name" value="Homeodomain-like"/>
    <property type="match status" value="1"/>
</dbReference>
<keyword evidence="4" id="KW-0238">DNA-binding</keyword>
<dbReference type="Pfam" id="PF02954">
    <property type="entry name" value="HTH_8"/>
    <property type="match status" value="1"/>
</dbReference>
<evidence type="ECO:0000256" key="1">
    <source>
        <dbReference type="ARBA" id="ARBA00022741"/>
    </source>
</evidence>
<evidence type="ECO:0000256" key="3">
    <source>
        <dbReference type="ARBA" id="ARBA00023015"/>
    </source>
</evidence>
<dbReference type="InterPro" id="IPR003593">
    <property type="entry name" value="AAA+_ATPase"/>
</dbReference>
<dbReference type="InterPro" id="IPR025944">
    <property type="entry name" value="Sigma_54_int_dom_CS"/>
</dbReference>
<dbReference type="Gene3D" id="1.10.8.60">
    <property type="match status" value="1"/>
</dbReference>
<reference evidence="7 8" key="1">
    <citation type="submission" date="2019-02" db="EMBL/GenBank/DDBJ databases">
        <title>Closed genome of Sporomusa termitida DSM 4440.</title>
        <authorList>
            <person name="Poehlein A."/>
            <person name="Daniel R."/>
        </authorList>
    </citation>
    <scope>NUCLEOTIDE SEQUENCE [LARGE SCALE GENOMIC DNA]</scope>
    <source>
        <strain evidence="7 8">DSM 4440</strain>
    </source>
</reference>
<evidence type="ECO:0000259" key="6">
    <source>
        <dbReference type="PROSITE" id="PS50045"/>
    </source>
</evidence>
<evidence type="ECO:0000256" key="2">
    <source>
        <dbReference type="ARBA" id="ARBA00022840"/>
    </source>
</evidence>
<dbReference type="PROSITE" id="PS00676">
    <property type="entry name" value="SIGMA54_INTERACT_2"/>
    <property type="match status" value="1"/>
</dbReference>
<keyword evidence="5" id="KW-0804">Transcription</keyword>
<dbReference type="SMART" id="SM00382">
    <property type="entry name" value="AAA"/>
    <property type="match status" value="1"/>
</dbReference>
<dbReference type="Pfam" id="PF00989">
    <property type="entry name" value="PAS"/>
    <property type="match status" value="1"/>
</dbReference>
<evidence type="ECO:0000256" key="4">
    <source>
        <dbReference type="ARBA" id="ARBA00023125"/>
    </source>
</evidence>
<keyword evidence="2" id="KW-0067">ATP-binding</keyword>
<dbReference type="InterPro" id="IPR002078">
    <property type="entry name" value="Sigma_54_int"/>
</dbReference>
<dbReference type="InterPro" id="IPR058031">
    <property type="entry name" value="AAA_lid_NorR"/>
</dbReference>
<dbReference type="InterPro" id="IPR027417">
    <property type="entry name" value="P-loop_NTPase"/>
</dbReference>
<dbReference type="PANTHER" id="PTHR32071">
    <property type="entry name" value="TRANSCRIPTIONAL REGULATORY PROTEIN"/>
    <property type="match status" value="1"/>
</dbReference>
<organism evidence="7 8">
    <name type="scientific">Sporomusa termitida</name>
    <dbReference type="NCBI Taxonomy" id="2377"/>
    <lineage>
        <taxon>Bacteria</taxon>
        <taxon>Bacillati</taxon>
        <taxon>Bacillota</taxon>
        <taxon>Negativicutes</taxon>
        <taxon>Selenomonadales</taxon>
        <taxon>Sporomusaceae</taxon>
        <taxon>Sporomusa</taxon>
    </lineage>
</organism>
<dbReference type="InterPro" id="IPR000014">
    <property type="entry name" value="PAS"/>
</dbReference>
<dbReference type="CDD" id="cd00009">
    <property type="entry name" value="AAA"/>
    <property type="match status" value="1"/>
</dbReference>
<keyword evidence="1" id="KW-0547">Nucleotide-binding</keyword>
<dbReference type="FunFam" id="3.40.50.300:FF:000006">
    <property type="entry name" value="DNA-binding transcriptional regulator NtrC"/>
    <property type="match status" value="1"/>
</dbReference>
<name>A0A517DSL5_9FIRM</name>
<dbReference type="Gene3D" id="3.40.50.300">
    <property type="entry name" value="P-loop containing nucleotide triphosphate hydrolases"/>
    <property type="match status" value="1"/>
</dbReference>
<dbReference type="GO" id="GO:0006355">
    <property type="term" value="P:regulation of DNA-templated transcription"/>
    <property type="evidence" value="ECO:0007669"/>
    <property type="project" value="InterPro"/>
</dbReference>
<evidence type="ECO:0000313" key="8">
    <source>
        <dbReference type="Proteomes" id="UP000320776"/>
    </source>
</evidence>
<dbReference type="InterPro" id="IPR025943">
    <property type="entry name" value="Sigma_54_int_dom_ATP-bd_2"/>
</dbReference>
<dbReference type="GO" id="GO:0043565">
    <property type="term" value="F:sequence-specific DNA binding"/>
    <property type="evidence" value="ECO:0007669"/>
    <property type="project" value="InterPro"/>
</dbReference>
<dbReference type="Pfam" id="PF25601">
    <property type="entry name" value="AAA_lid_14"/>
    <property type="match status" value="1"/>
</dbReference>
<dbReference type="InterPro" id="IPR009057">
    <property type="entry name" value="Homeodomain-like_sf"/>
</dbReference>